<organism evidence="2 3">
    <name type="scientific">Pyricularia oryzae</name>
    <name type="common">Rice blast fungus</name>
    <name type="synonym">Magnaporthe oryzae</name>
    <dbReference type="NCBI Taxonomy" id="318829"/>
    <lineage>
        <taxon>Eukaryota</taxon>
        <taxon>Fungi</taxon>
        <taxon>Dikarya</taxon>
        <taxon>Ascomycota</taxon>
        <taxon>Pezizomycotina</taxon>
        <taxon>Sordariomycetes</taxon>
        <taxon>Sordariomycetidae</taxon>
        <taxon>Magnaporthales</taxon>
        <taxon>Pyriculariaceae</taxon>
        <taxon>Pyricularia</taxon>
    </lineage>
</organism>
<feature type="compositionally biased region" description="Basic and acidic residues" evidence="1">
    <location>
        <begin position="196"/>
        <end position="212"/>
    </location>
</feature>
<feature type="compositionally biased region" description="Basic and acidic residues" evidence="1">
    <location>
        <begin position="27"/>
        <end position="42"/>
    </location>
</feature>
<feature type="compositionally biased region" description="Polar residues" evidence="1">
    <location>
        <begin position="61"/>
        <end position="80"/>
    </location>
</feature>
<evidence type="ECO:0000313" key="3">
    <source>
        <dbReference type="Proteomes" id="UP000294847"/>
    </source>
</evidence>
<evidence type="ECO:0000313" key="2">
    <source>
        <dbReference type="EMBL" id="QBZ62544.1"/>
    </source>
</evidence>
<feature type="compositionally biased region" description="Basic and acidic residues" evidence="1">
    <location>
        <begin position="135"/>
        <end position="145"/>
    </location>
</feature>
<dbReference type="Proteomes" id="UP000294847">
    <property type="component" value="Chromosome 5"/>
</dbReference>
<dbReference type="AlphaFoldDB" id="A0A4P7NKC8"/>
<feature type="compositionally biased region" description="Basic and acidic residues" evidence="1">
    <location>
        <begin position="312"/>
        <end position="324"/>
    </location>
</feature>
<proteinExistence type="predicted"/>
<sequence>MPRNSFDATKSNKEPGALRRFGSRFSLRPEESQPNEKPESKRLRFAKMLGTVFPTSRRRSTASITESTRTQSIPAQSSPRTARFRPATAPPIRREQIRIIRDPLPTRPARPFCPVTSHIIVSLQRGSSSVQPPHVRPEAGDREEGSLVLYRPPPNLNQQPTHRQKPEETHTHQWATGSPRPPTRDAETPASTNRRNGSDHARPPPPPEHRQETALGARSPHATARRSRAPTSPTTVSIIAGFPEPPCCPPPPEWIRDQAAAGNPAWMSSMSDSGPSRRSLLWKRLKRWGKRVRVRLDSSRSRRASKLWGKGQARDAEEPSKRPMSEPPPQLPRRCSSVYSIGSGMCVTESEGWASASGARLSWPGSSRPPVGGYI</sequence>
<feature type="region of interest" description="Disordered" evidence="1">
    <location>
        <begin position="299"/>
        <end position="334"/>
    </location>
</feature>
<accession>A0A4P7NKC8</accession>
<reference evidence="2 3" key="1">
    <citation type="journal article" date="2019" name="Mol. Biol. Evol.">
        <title>Blast fungal genomes show frequent chromosomal changes, gene gains and losses, and effector gene turnover.</title>
        <authorList>
            <person name="Gomez Luciano L.B."/>
            <person name="Jason Tsai I."/>
            <person name="Chuma I."/>
            <person name="Tosa Y."/>
            <person name="Chen Y.H."/>
            <person name="Li J.Y."/>
            <person name="Li M.Y."/>
            <person name="Jade Lu M.Y."/>
            <person name="Nakayashiki H."/>
            <person name="Li W.H."/>
        </authorList>
    </citation>
    <scope>NUCLEOTIDE SEQUENCE [LARGE SCALE GENOMIC DNA]</scope>
    <source>
        <strain evidence="2">MZ5-1-6</strain>
    </source>
</reference>
<name>A0A4P7NKC8_PYROR</name>
<gene>
    <name evidence="2" type="ORF">PoMZ_11426</name>
</gene>
<feature type="region of interest" description="Disordered" evidence="1">
    <location>
        <begin position="124"/>
        <end position="242"/>
    </location>
</feature>
<dbReference type="EMBL" id="CP034208">
    <property type="protein sequence ID" value="QBZ62544.1"/>
    <property type="molecule type" value="Genomic_DNA"/>
</dbReference>
<evidence type="ECO:0000256" key="1">
    <source>
        <dbReference type="SAM" id="MobiDB-lite"/>
    </source>
</evidence>
<protein>
    <submittedName>
        <fullName evidence="2">Uncharacterized protein</fullName>
    </submittedName>
</protein>
<feature type="region of interest" description="Disordered" evidence="1">
    <location>
        <begin position="1"/>
        <end position="90"/>
    </location>
</feature>